<name>A0A926JW50_9FLAO</name>
<dbReference type="EMBL" id="JACVDC010000101">
    <property type="protein sequence ID" value="MBC9798282.1"/>
    <property type="molecule type" value="Genomic_DNA"/>
</dbReference>
<evidence type="ECO:0000313" key="1">
    <source>
        <dbReference type="EMBL" id="MBC9798282.1"/>
    </source>
</evidence>
<gene>
    <name evidence="1" type="ORF">IBL28_20100</name>
</gene>
<dbReference type="AlphaFoldDB" id="A0A926JW50"/>
<comment type="caution">
    <text evidence="1">The sequence shown here is derived from an EMBL/GenBank/DDBJ whole genome shotgun (WGS) entry which is preliminary data.</text>
</comment>
<organism evidence="1 2">
    <name type="scientific">Sinomicrobium weinanense</name>
    <dbReference type="NCBI Taxonomy" id="2842200"/>
    <lineage>
        <taxon>Bacteria</taxon>
        <taxon>Pseudomonadati</taxon>
        <taxon>Bacteroidota</taxon>
        <taxon>Flavobacteriia</taxon>
        <taxon>Flavobacteriales</taxon>
        <taxon>Flavobacteriaceae</taxon>
        <taxon>Sinomicrobium</taxon>
    </lineage>
</organism>
<accession>A0A926JW50</accession>
<dbReference type="Proteomes" id="UP000653730">
    <property type="component" value="Unassembled WGS sequence"/>
</dbReference>
<dbReference type="RefSeq" id="WP_187967406.1">
    <property type="nucleotide sequence ID" value="NZ_JACVDC010000101.1"/>
</dbReference>
<keyword evidence="2" id="KW-1185">Reference proteome</keyword>
<protein>
    <submittedName>
        <fullName evidence="1">Uncharacterized protein</fullName>
    </submittedName>
</protein>
<proteinExistence type="predicted"/>
<reference evidence="1 2" key="1">
    <citation type="submission" date="2020-09" db="EMBL/GenBank/DDBJ databases">
        <title>Sinomicrobium weinanense sp. nov., a halophilic bacteria isolated from saline-alkali soil.</title>
        <authorList>
            <person name="Wu P."/>
            <person name="Ren H."/>
            <person name="Mei Y."/>
            <person name="Liang Y."/>
            <person name="Chen Z."/>
        </authorList>
    </citation>
    <scope>NUCLEOTIDE SEQUENCE [LARGE SCALE GENOMIC DNA]</scope>
    <source>
        <strain evidence="1 2">FJxs</strain>
    </source>
</reference>
<evidence type="ECO:0000313" key="2">
    <source>
        <dbReference type="Proteomes" id="UP000653730"/>
    </source>
</evidence>
<sequence>MMKTKKKNLKELKELAESTLITLQPRKGYTDKFEVPFVNFEGYTDLFATIEALLKVCVLATQEDQHRPPFVKSPIYNIRLTLELACKLMPFEEGEFLDKAYKLF</sequence>